<accession>A0AA40CN21</accession>
<evidence type="ECO:0000256" key="2">
    <source>
        <dbReference type="SAM" id="Phobius"/>
    </source>
</evidence>
<name>A0AA40CN21_9PEZI</name>
<comment type="caution">
    <text evidence="3">The sequence shown here is derived from an EMBL/GenBank/DDBJ whole genome shotgun (WGS) entry which is preliminary data.</text>
</comment>
<feature type="compositionally biased region" description="Basic residues" evidence="1">
    <location>
        <begin position="12"/>
        <end position="21"/>
    </location>
</feature>
<keyword evidence="2" id="KW-0472">Membrane</keyword>
<feature type="region of interest" description="Disordered" evidence="1">
    <location>
        <begin position="12"/>
        <end position="35"/>
    </location>
</feature>
<evidence type="ECO:0000313" key="3">
    <source>
        <dbReference type="EMBL" id="KAK0643009.1"/>
    </source>
</evidence>
<dbReference type="AlphaFoldDB" id="A0AA40CN21"/>
<keyword evidence="2" id="KW-0812">Transmembrane</keyword>
<feature type="compositionally biased region" description="Polar residues" evidence="1">
    <location>
        <begin position="22"/>
        <end position="35"/>
    </location>
</feature>
<protein>
    <submittedName>
        <fullName evidence="3">Uncharacterized protein</fullName>
    </submittedName>
</protein>
<reference evidence="3" key="1">
    <citation type="submission" date="2023-06" db="EMBL/GenBank/DDBJ databases">
        <title>Genome-scale phylogeny and comparative genomics of the fungal order Sordariales.</title>
        <authorList>
            <consortium name="Lawrence Berkeley National Laboratory"/>
            <person name="Hensen N."/>
            <person name="Bonometti L."/>
            <person name="Westerberg I."/>
            <person name="Brannstrom I.O."/>
            <person name="Guillou S."/>
            <person name="Cros-Aarteil S."/>
            <person name="Calhoun S."/>
            <person name="Haridas S."/>
            <person name="Kuo A."/>
            <person name="Mondo S."/>
            <person name="Pangilinan J."/>
            <person name="Riley R."/>
            <person name="Labutti K."/>
            <person name="Andreopoulos B."/>
            <person name="Lipzen A."/>
            <person name="Chen C."/>
            <person name="Yanf M."/>
            <person name="Daum C."/>
            <person name="Ng V."/>
            <person name="Clum A."/>
            <person name="Steindorff A."/>
            <person name="Ohm R."/>
            <person name="Martin F."/>
            <person name="Silar P."/>
            <person name="Natvig D."/>
            <person name="Lalanne C."/>
            <person name="Gautier V."/>
            <person name="Ament-Velasquez S.L."/>
            <person name="Kruys A."/>
            <person name="Hutchinson M.I."/>
            <person name="Powell A.J."/>
            <person name="Barry K."/>
            <person name="Miller A.N."/>
            <person name="Grigoriev I.V."/>
            <person name="Debuchy R."/>
            <person name="Gladieux P."/>
            <person name="Thoren M.H."/>
            <person name="Johannesson H."/>
        </authorList>
    </citation>
    <scope>NUCLEOTIDE SEQUENCE</scope>
    <source>
        <strain evidence="3">SMH2532-1</strain>
    </source>
</reference>
<evidence type="ECO:0000313" key="4">
    <source>
        <dbReference type="Proteomes" id="UP001174936"/>
    </source>
</evidence>
<feature type="transmembrane region" description="Helical" evidence="2">
    <location>
        <begin position="108"/>
        <end position="126"/>
    </location>
</feature>
<evidence type="ECO:0000256" key="1">
    <source>
        <dbReference type="SAM" id="MobiDB-lite"/>
    </source>
</evidence>
<keyword evidence="2" id="KW-1133">Transmembrane helix</keyword>
<keyword evidence="4" id="KW-1185">Reference proteome</keyword>
<dbReference type="Proteomes" id="UP001174936">
    <property type="component" value="Unassembled WGS sequence"/>
</dbReference>
<organism evidence="3 4">
    <name type="scientific">Cercophora newfieldiana</name>
    <dbReference type="NCBI Taxonomy" id="92897"/>
    <lineage>
        <taxon>Eukaryota</taxon>
        <taxon>Fungi</taxon>
        <taxon>Dikarya</taxon>
        <taxon>Ascomycota</taxon>
        <taxon>Pezizomycotina</taxon>
        <taxon>Sordariomycetes</taxon>
        <taxon>Sordariomycetidae</taxon>
        <taxon>Sordariales</taxon>
        <taxon>Lasiosphaeriaceae</taxon>
        <taxon>Cercophora</taxon>
    </lineage>
</organism>
<proteinExistence type="predicted"/>
<dbReference type="EMBL" id="JAULSV010000005">
    <property type="protein sequence ID" value="KAK0643009.1"/>
    <property type="molecule type" value="Genomic_DNA"/>
</dbReference>
<gene>
    <name evidence="3" type="ORF">B0T16DRAFT_174950</name>
</gene>
<sequence>MLGVRHCCRLRSSSRIRRQGKHTTNPTTASSQSSTTVLITRTLSHTVKQSDMSRKGRKEMRKKEECGALLLQKAREETATTNLVTRAAVSLVVVFSRNRSSIGTRVDGIKGLEVGIVLVLVLVLGVCVFNPLIALPLTTPLPFLPILLFLHRRLGTFPRPTPLPRRRCRRRLLRSRRTLLRRLWRRRSRRTFTLALPTTRRRSSSRLLLFLHYRSSSSSRRGARGPPAAARAGGDGFGIRLLHAAGALGATAGPA</sequence>